<dbReference type="InterPro" id="IPR053238">
    <property type="entry name" value="RING-H2_zinc_finger"/>
</dbReference>
<evidence type="ECO:0000259" key="17">
    <source>
        <dbReference type="PROSITE" id="PS50089"/>
    </source>
</evidence>
<keyword evidence="8 14" id="KW-0863">Zinc-finger</keyword>
<evidence type="ECO:0000256" key="12">
    <source>
        <dbReference type="ARBA" id="ARBA00023136"/>
    </source>
</evidence>
<comment type="caution">
    <text evidence="18">The sequence shown here is derived from an EMBL/GenBank/DDBJ whole genome shotgun (WGS) entry which is preliminary data.</text>
</comment>
<evidence type="ECO:0000256" key="16">
    <source>
        <dbReference type="SAM" id="Phobius"/>
    </source>
</evidence>
<evidence type="ECO:0000256" key="13">
    <source>
        <dbReference type="ARBA" id="ARBA00024209"/>
    </source>
</evidence>
<reference evidence="18" key="1">
    <citation type="submission" date="2023-10" db="EMBL/GenBank/DDBJ databases">
        <title>Chromosome-level genome of the transformable northern wattle, Acacia crassicarpa.</title>
        <authorList>
            <person name="Massaro I."/>
            <person name="Sinha N.R."/>
            <person name="Poethig S."/>
            <person name="Leichty A.R."/>
        </authorList>
    </citation>
    <scope>NUCLEOTIDE SEQUENCE</scope>
    <source>
        <strain evidence="18">Acra3RX</strain>
        <tissue evidence="18">Leaf</tissue>
    </source>
</reference>
<feature type="region of interest" description="Disordered" evidence="15">
    <location>
        <begin position="169"/>
        <end position="228"/>
    </location>
</feature>
<name>A0AAE1J4W5_9FABA</name>
<comment type="subcellular location">
    <subcellularLocation>
        <location evidence="2">Membrane</location>
        <topology evidence="2">Single-pass membrane protein</topology>
    </subcellularLocation>
</comment>
<accession>A0AAE1J4W5</accession>
<evidence type="ECO:0000256" key="15">
    <source>
        <dbReference type="SAM" id="MobiDB-lite"/>
    </source>
</evidence>
<evidence type="ECO:0000256" key="9">
    <source>
        <dbReference type="ARBA" id="ARBA00022786"/>
    </source>
</evidence>
<sequence>MNFQSPPSPPRKAYTTSPVIVAFSLGVLICLVVGVFLIYFCRCFVINFIDTRAFRRPTVNNLLRQIYSPNHTANAAAASPIPGINPALLQIFPTFPYSSVKEFQKNNNNNKSYSLECAICLFEFEEDSFLRLLTFCCHVFHQECIDLWLESHKTCPVCRSDLDSLSKEKHQDQNQTIITENNPDDDHHNDNEARINVREEEEGVSGEGDQEKRFSKSHSTGHSIVVIKDDDDADKKKYSKEDRYTLRLPEHVRMKLMRGQNNHTSKSCESYMEMTKNL</sequence>
<evidence type="ECO:0000256" key="8">
    <source>
        <dbReference type="ARBA" id="ARBA00022771"/>
    </source>
</evidence>
<keyword evidence="9" id="KW-0833">Ubl conjugation pathway</keyword>
<evidence type="ECO:0000256" key="11">
    <source>
        <dbReference type="ARBA" id="ARBA00022989"/>
    </source>
</evidence>
<protein>
    <recommendedName>
        <fullName evidence="4">RING-type E3 ubiquitin transferase</fullName>
        <ecNumber evidence="4">2.3.2.27</ecNumber>
    </recommendedName>
</protein>
<keyword evidence="5" id="KW-0808">Transferase</keyword>
<dbReference type="GO" id="GO:0008270">
    <property type="term" value="F:zinc ion binding"/>
    <property type="evidence" value="ECO:0007669"/>
    <property type="project" value="UniProtKB-KW"/>
</dbReference>
<evidence type="ECO:0000313" key="18">
    <source>
        <dbReference type="EMBL" id="KAK4263760.1"/>
    </source>
</evidence>
<evidence type="ECO:0000313" key="19">
    <source>
        <dbReference type="Proteomes" id="UP001293593"/>
    </source>
</evidence>
<keyword evidence="6 16" id="KW-0812">Transmembrane</keyword>
<gene>
    <name evidence="18" type="ORF">QN277_029135</name>
</gene>
<dbReference type="SMART" id="SM00184">
    <property type="entry name" value="RING"/>
    <property type="match status" value="1"/>
</dbReference>
<dbReference type="GO" id="GO:0016020">
    <property type="term" value="C:membrane"/>
    <property type="evidence" value="ECO:0007669"/>
    <property type="project" value="UniProtKB-SubCell"/>
</dbReference>
<comment type="pathway">
    <text evidence="3">Protein modification; protein ubiquitination.</text>
</comment>
<comment type="similarity">
    <text evidence="13">Belongs to the RING-type zinc finger family. ATL subfamily.</text>
</comment>
<feature type="transmembrane region" description="Helical" evidence="16">
    <location>
        <begin position="20"/>
        <end position="45"/>
    </location>
</feature>
<dbReference type="Pfam" id="PF13639">
    <property type="entry name" value="zf-RING_2"/>
    <property type="match status" value="1"/>
</dbReference>
<evidence type="ECO:0000256" key="3">
    <source>
        <dbReference type="ARBA" id="ARBA00004906"/>
    </source>
</evidence>
<evidence type="ECO:0000256" key="2">
    <source>
        <dbReference type="ARBA" id="ARBA00004167"/>
    </source>
</evidence>
<keyword evidence="11 16" id="KW-1133">Transmembrane helix</keyword>
<dbReference type="EMBL" id="JAWXYG010000009">
    <property type="protein sequence ID" value="KAK4263760.1"/>
    <property type="molecule type" value="Genomic_DNA"/>
</dbReference>
<dbReference type="EC" id="2.3.2.27" evidence="4"/>
<evidence type="ECO:0000256" key="5">
    <source>
        <dbReference type="ARBA" id="ARBA00022679"/>
    </source>
</evidence>
<dbReference type="PANTHER" id="PTHR14155:SF521">
    <property type="entry name" value="RING-H2 FINGER PROTEIN ATL30"/>
    <property type="match status" value="1"/>
</dbReference>
<dbReference type="PROSITE" id="PS50089">
    <property type="entry name" value="ZF_RING_2"/>
    <property type="match status" value="1"/>
</dbReference>
<feature type="domain" description="RING-type" evidence="17">
    <location>
        <begin position="117"/>
        <end position="159"/>
    </location>
</feature>
<evidence type="ECO:0000256" key="6">
    <source>
        <dbReference type="ARBA" id="ARBA00022692"/>
    </source>
</evidence>
<proteinExistence type="inferred from homology"/>
<organism evidence="18 19">
    <name type="scientific">Acacia crassicarpa</name>
    <name type="common">northern wattle</name>
    <dbReference type="NCBI Taxonomy" id="499986"/>
    <lineage>
        <taxon>Eukaryota</taxon>
        <taxon>Viridiplantae</taxon>
        <taxon>Streptophyta</taxon>
        <taxon>Embryophyta</taxon>
        <taxon>Tracheophyta</taxon>
        <taxon>Spermatophyta</taxon>
        <taxon>Magnoliopsida</taxon>
        <taxon>eudicotyledons</taxon>
        <taxon>Gunneridae</taxon>
        <taxon>Pentapetalae</taxon>
        <taxon>rosids</taxon>
        <taxon>fabids</taxon>
        <taxon>Fabales</taxon>
        <taxon>Fabaceae</taxon>
        <taxon>Caesalpinioideae</taxon>
        <taxon>mimosoid clade</taxon>
        <taxon>Acacieae</taxon>
        <taxon>Acacia</taxon>
    </lineage>
</organism>
<comment type="catalytic activity">
    <reaction evidence="1">
        <text>S-ubiquitinyl-[E2 ubiquitin-conjugating enzyme]-L-cysteine + [acceptor protein]-L-lysine = [E2 ubiquitin-conjugating enzyme]-L-cysteine + N(6)-ubiquitinyl-[acceptor protein]-L-lysine.</text>
        <dbReference type="EC" id="2.3.2.27"/>
    </reaction>
</comment>
<dbReference type="AlphaFoldDB" id="A0AAE1J4W5"/>
<dbReference type="SUPFAM" id="SSF57850">
    <property type="entry name" value="RING/U-box"/>
    <property type="match status" value="1"/>
</dbReference>
<keyword evidence="7" id="KW-0479">Metal-binding</keyword>
<evidence type="ECO:0000256" key="4">
    <source>
        <dbReference type="ARBA" id="ARBA00012483"/>
    </source>
</evidence>
<dbReference type="Gene3D" id="3.30.40.10">
    <property type="entry name" value="Zinc/RING finger domain, C3HC4 (zinc finger)"/>
    <property type="match status" value="1"/>
</dbReference>
<keyword evidence="19" id="KW-1185">Reference proteome</keyword>
<dbReference type="PANTHER" id="PTHR14155">
    <property type="entry name" value="RING FINGER DOMAIN-CONTAINING"/>
    <property type="match status" value="1"/>
</dbReference>
<dbReference type="InterPro" id="IPR001841">
    <property type="entry name" value="Znf_RING"/>
</dbReference>
<dbReference type="Proteomes" id="UP001293593">
    <property type="component" value="Unassembled WGS sequence"/>
</dbReference>
<keyword evidence="10" id="KW-0862">Zinc</keyword>
<keyword evidence="12 16" id="KW-0472">Membrane</keyword>
<dbReference type="GO" id="GO:0061630">
    <property type="term" value="F:ubiquitin protein ligase activity"/>
    <property type="evidence" value="ECO:0007669"/>
    <property type="project" value="UniProtKB-EC"/>
</dbReference>
<evidence type="ECO:0000256" key="7">
    <source>
        <dbReference type="ARBA" id="ARBA00022723"/>
    </source>
</evidence>
<dbReference type="FunFam" id="3.30.40.10:FF:000187">
    <property type="entry name" value="E3 ubiquitin-protein ligase ATL6"/>
    <property type="match status" value="1"/>
</dbReference>
<dbReference type="InterPro" id="IPR013083">
    <property type="entry name" value="Znf_RING/FYVE/PHD"/>
</dbReference>
<evidence type="ECO:0000256" key="10">
    <source>
        <dbReference type="ARBA" id="ARBA00022833"/>
    </source>
</evidence>
<evidence type="ECO:0000256" key="14">
    <source>
        <dbReference type="PROSITE-ProRule" id="PRU00175"/>
    </source>
</evidence>
<feature type="compositionally biased region" description="Basic and acidic residues" evidence="15">
    <location>
        <begin position="184"/>
        <end position="198"/>
    </location>
</feature>
<evidence type="ECO:0000256" key="1">
    <source>
        <dbReference type="ARBA" id="ARBA00000900"/>
    </source>
</evidence>